<dbReference type="Ensembl" id="ENSPEMT00000041560.1">
    <property type="protein sequence ID" value="ENSPEMP00000035459.1"/>
    <property type="gene ID" value="ENSPEMG00000025386.1"/>
</dbReference>
<keyword evidence="4" id="KW-0393">Immunoglobulin domain</keyword>
<dbReference type="GeneTree" id="ENSGT00940000154542"/>
<evidence type="ECO:0000256" key="2">
    <source>
        <dbReference type="ARBA" id="ARBA00022859"/>
    </source>
</evidence>
<reference evidence="7" key="2">
    <citation type="submission" date="2025-08" db="UniProtKB">
        <authorList>
            <consortium name="Ensembl"/>
        </authorList>
    </citation>
    <scope>IDENTIFICATION</scope>
</reference>
<dbReference type="GO" id="GO:0002250">
    <property type="term" value="P:adaptive immune response"/>
    <property type="evidence" value="ECO:0007669"/>
    <property type="project" value="UniProtKB-KW"/>
</dbReference>
<dbReference type="PANTHER" id="PTHR23268">
    <property type="entry name" value="T-CELL RECEPTOR BETA CHAIN"/>
    <property type="match status" value="1"/>
</dbReference>
<proteinExistence type="predicted"/>
<keyword evidence="8" id="KW-1185">Reference proteome</keyword>
<evidence type="ECO:0000259" key="6">
    <source>
        <dbReference type="PROSITE" id="PS50835"/>
    </source>
</evidence>
<dbReference type="SMART" id="SM00409">
    <property type="entry name" value="IG"/>
    <property type="match status" value="1"/>
</dbReference>
<dbReference type="InterPro" id="IPR003599">
    <property type="entry name" value="Ig_sub"/>
</dbReference>
<dbReference type="GO" id="GO:0042101">
    <property type="term" value="C:T cell receptor complex"/>
    <property type="evidence" value="ECO:0007669"/>
    <property type="project" value="UniProtKB-KW"/>
</dbReference>
<dbReference type="Proteomes" id="UP000694547">
    <property type="component" value="Chromosome 3"/>
</dbReference>
<dbReference type="GO" id="GO:0007166">
    <property type="term" value="P:cell surface receptor signaling pathway"/>
    <property type="evidence" value="ECO:0007669"/>
    <property type="project" value="TreeGrafter"/>
</dbReference>
<dbReference type="InterPro" id="IPR050413">
    <property type="entry name" value="TCR_beta_variable"/>
</dbReference>
<protein>
    <recommendedName>
        <fullName evidence="6">Ig-like domain-containing protein</fullName>
    </recommendedName>
</protein>
<dbReference type="InterPro" id="IPR013106">
    <property type="entry name" value="Ig_V-set"/>
</dbReference>
<dbReference type="AlphaFoldDB" id="A0A8C8W478"/>
<keyword evidence="2" id="KW-0391">Immunity</keyword>
<keyword evidence="3" id="KW-1064">Adaptive immunity</keyword>
<sequence length="121" mass="13604">MDFRLFCVALKHMEAAVIQDPRSKVTVTGGKVTLSCRQTYNHNNMYWYRQDLGHGLRLIHYSYGADNVEKGDVPDGYEVTRPSQENFSLVLEMASPSQTAVYFCASSDAQQCVAVSPLHIK</sequence>
<evidence type="ECO:0000256" key="3">
    <source>
        <dbReference type="ARBA" id="ARBA00023130"/>
    </source>
</evidence>
<evidence type="ECO:0000313" key="8">
    <source>
        <dbReference type="Proteomes" id="UP000694547"/>
    </source>
</evidence>
<name>A0A8C8W478_PERMB</name>
<keyword evidence="5" id="KW-1279">T cell receptor</keyword>
<keyword evidence="1" id="KW-0732">Signal</keyword>
<evidence type="ECO:0000313" key="7">
    <source>
        <dbReference type="Ensembl" id="ENSPEMP00000035459.1"/>
    </source>
</evidence>
<dbReference type="SUPFAM" id="SSF48726">
    <property type="entry name" value="Immunoglobulin"/>
    <property type="match status" value="1"/>
</dbReference>
<dbReference type="Gene3D" id="2.60.40.10">
    <property type="entry name" value="Immunoglobulins"/>
    <property type="match status" value="1"/>
</dbReference>
<dbReference type="InterPro" id="IPR013783">
    <property type="entry name" value="Ig-like_fold"/>
</dbReference>
<evidence type="ECO:0000256" key="5">
    <source>
        <dbReference type="ARBA" id="ARBA00043266"/>
    </source>
</evidence>
<reference evidence="7 8" key="1">
    <citation type="submission" date="2018-10" db="EMBL/GenBank/DDBJ databases">
        <title>Improved assembly of the deer mouse Peromyscus maniculatus genome.</title>
        <authorList>
            <person name="Lassance J.-M."/>
            <person name="Hoekstra H.E."/>
        </authorList>
    </citation>
    <scope>NUCLEOTIDE SEQUENCE [LARGE SCALE GENOMIC DNA]</scope>
</reference>
<dbReference type="InterPro" id="IPR036179">
    <property type="entry name" value="Ig-like_dom_sf"/>
</dbReference>
<dbReference type="InterPro" id="IPR007110">
    <property type="entry name" value="Ig-like_dom"/>
</dbReference>
<dbReference type="Pfam" id="PF07686">
    <property type="entry name" value="V-set"/>
    <property type="match status" value="1"/>
</dbReference>
<evidence type="ECO:0000256" key="1">
    <source>
        <dbReference type="ARBA" id="ARBA00022729"/>
    </source>
</evidence>
<accession>A0A8C8W478</accession>
<feature type="domain" description="Ig-like" evidence="6">
    <location>
        <begin position="15"/>
        <end position="116"/>
    </location>
</feature>
<reference evidence="7" key="3">
    <citation type="submission" date="2025-09" db="UniProtKB">
        <authorList>
            <consortium name="Ensembl"/>
        </authorList>
    </citation>
    <scope>IDENTIFICATION</scope>
</reference>
<dbReference type="PROSITE" id="PS50835">
    <property type="entry name" value="IG_LIKE"/>
    <property type="match status" value="1"/>
</dbReference>
<dbReference type="PANTHER" id="PTHR23268:SF42">
    <property type="entry name" value="T CELL RECEPTOR BETA VARIABLE 10-1-RELATED"/>
    <property type="match status" value="1"/>
</dbReference>
<organism evidence="7 8">
    <name type="scientific">Peromyscus maniculatus bairdii</name>
    <name type="common">Prairie deer mouse</name>
    <dbReference type="NCBI Taxonomy" id="230844"/>
    <lineage>
        <taxon>Eukaryota</taxon>
        <taxon>Metazoa</taxon>
        <taxon>Chordata</taxon>
        <taxon>Craniata</taxon>
        <taxon>Vertebrata</taxon>
        <taxon>Euteleostomi</taxon>
        <taxon>Mammalia</taxon>
        <taxon>Eutheria</taxon>
        <taxon>Euarchontoglires</taxon>
        <taxon>Glires</taxon>
        <taxon>Rodentia</taxon>
        <taxon>Myomorpha</taxon>
        <taxon>Muroidea</taxon>
        <taxon>Cricetidae</taxon>
        <taxon>Neotominae</taxon>
        <taxon>Peromyscus</taxon>
    </lineage>
</organism>
<evidence type="ECO:0000256" key="4">
    <source>
        <dbReference type="ARBA" id="ARBA00023319"/>
    </source>
</evidence>
<dbReference type="SMART" id="SM00406">
    <property type="entry name" value="IGv"/>
    <property type="match status" value="1"/>
</dbReference>